<proteinExistence type="predicted"/>
<evidence type="ECO:0000256" key="1">
    <source>
        <dbReference type="SAM" id="MobiDB-lite"/>
    </source>
</evidence>
<sequence length="80" mass="8907">MARAERQGHKTCTATDTHRQDKNGGEPNDVTIEGKERGTNGRGEEKRGRNGQYGNIDVTLAASERQSWSLQNCSYLTLVR</sequence>
<feature type="compositionally biased region" description="Basic and acidic residues" evidence="1">
    <location>
        <begin position="32"/>
        <end position="48"/>
    </location>
</feature>
<keyword evidence="3" id="KW-1185">Reference proteome</keyword>
<evidence type="ECO:0000313" key="2">
    <source>
        <dbReference type="EMBL" id="KAK3762784.1"/>
    </source>
</evidence>
<organism evidence="2 3">
    <name type="scientific">Elysia crispata</name>
    <name type="common">lettuce slug</name>
    <dbReference type="NCBI Taxonomy" id="231223"/>
    <lineage>
        <taxon>Eukaryota</taxon>
        <taxon>Metazoa</taxon>
        <taxon>Spiralia</taxon>
        <taxon>Lophotrochozoa</taxon>
        <taxon>Mollusca</taxon>
        <taxon>Gastropoda</taxon>
        <taxon>Heterobranchia</taxon>
        <taxon>Euthyneura</taxon>
        <taxon>Panpulmonata</taxon>
        <taxon>Sacoglossa</taxon>
        <taxon>Placobranchoidea</taxon>
        <taxon>Plakobranchidae</taxon>
        <taxon>Elysia</taxon>
    </lineage>
</organism>
<evidence type="ECO:0000313" key="3">
    <source>
        <dbReference type="Proteomes" id="UP001283361"/>
    </source>
</evidence>
<dbReference type="AlphaFoldDB" id="A0AAE0Z4M7"/>
<dbReference type="EMBL" id="JAWDGP010004637">
    <property type="protein sequence ID" value="KAK3762784.1"/>
    <property type="molecule type" value="Genomic_DNA"/>
</dbReference>
<reference evidence="2" key="1">
    <citation type="journal article" date="2023" name="G3 (Bethesda)">
        <title>A reference genome for the long-term kleptoplast-retaining sea slug Elysia crispata morphotype clarki.</title>
        <authorList>
            <person name="Eastman K.E."/>
            <person name="Pendleton A.L."/>
            <person name="Shaikh M.A."/>
            <person name="Suttiyut T."/>
            <person name="Ogas R."/>
            <person name="Tomko P."/>
            <person name="Gavelis G."/>
            <person name="Widhalm J.R."/>
            <person name="Wisecaver J.H."/>
        </authorList>
    </citation>
    <scope>NUCLEOTIDE SEQUENCE</scope>
    <source>
        <strain evidence="2">ECLA1</strain>
    </source>
</reference>
<dbReference type="Proteomes" id="UP001283361">
    <property type="component" value="Unassembled WGS sequence"/>
</dbReference>
<protein>
    <submittedName>
        <fullName evidence="2">Uncharacterized protein</fullName>
    </submittedName>
</protein>
<gene>
    <name evidence="2" type="ORF">RRG08_040481</name>
</gene>
<feature type="region of interest" description="Disordered" evidence="1">
    <location>
        <begin position="1"/>
        <end position="53"/>
    </location>
</feature>
<comment type="caution">
    <text evidence="2">The sequence shown here is derived from an EMBL/GenBank/DDBJ whole genome shotgun (WGS) entry which is preliminary data.</text>
</comment>
<name>A0AAE0Z4M7_9GAST</name>
<accession>A0AAE0Z4M7</accession>